<organism evidence="1 2">
    <name type="scientific">Artemisia annua</name>
    <name type="common">Sweet wormwood</name>
    <dbReference type="NCBI Taxonomy" id="35608"/>
    <lineage>
        <taxon>Eukaryota</taxon>
        <taxon>Viridiplantae</taxon>
        <taxon>Streptophyta</taxon>
        <taxon>Embryophyta</taxon>
        <taxon>Tracheophyta</taxon>
        <taxon>Spermatophyta</taxon>
        <taxon>Magnoliopsida</taxon>
        <taxon>eudicotyledons</taxon>
        <taxon>Gunneridae</taxon>
        <taxon>Pentapetalae</taxon>
        <taxon>asterids</taxon>
        <taxon>campanulids</taxon>
        <taxon>Asterales</taxon>
        <taxon>Asteraceae</taxon>
        <taxon>Asteroideae</taxon>
        <taxon>Anthemideae</taxon>
        <taxon>Artemisiinae</taxon>
        <taxon>Artemisia</taxon>
    </lineage>
</organism>
<evidence type="ECO:0000313" key="2">
    <source>
        <dbReference type="Proteomes" id="UP000245207"/>
    </source>
</evidence>
<sequence>MVKAALKDELTSKKLVCLFSSANSGHAQASVCNIVATVHPEADGALAKNAWHLSQDVPVYQIIRKNKYK</sequence>
<proteinExistence type="predicted"/>
<dbReference type="AlphaFoldDB" id="A0A2U1M094"/>
<name>A0A2U1M094_ARTAN</name>
<evidence type="ECO:0000313" key="1">
    <source>
        <dbReference type="EMBL" id="PWA54624.1"/>
    </source>
</evidence>
<gene>
    <name evidence="1" type="ORF">CTI12_AA431900</name>
</gene>
<keyword evidence="2" id="KW-1185">Reference proteome</keyword>
<protein>
    <submittedName>
        <fullName evidence="1">Armadillo-like helical</fullName>
    </submittedName>
</protein>
<reference evidence="1 2" key="1">
    <citation type="journal article" date="2018" name="Mol. Plant">
        <title>The genome of Artemisia annua provides insight into the evolution of Asteraceae family and artemisinin biosynthesis.</title>
        <authorList>
            <person name="Shen Q."/>
            <person name="Zhang L."/>
            <person name="Liao Z."/>
            <person name="Wang S."/>
            <person name="Yan T."/>
            <person name="Shi P."/>
            <person name="Liu M."/>
            <person name="Fu X."/>
            <person name="Pan Q."/>
            <person name="Wang Y."/>
            <person name="Lv Z."/>
            <person name="Lu X."/>
            <person name="Zhang F."/>
            <person name="Jiang W."/>
            <person name="Ma Y."/>
            <person name="Chen M."/>
            <person name="Hao X."/>
            <person name="Li L."/>
            <person name="Tang Y."/>
            <person name="Lv G."/>
            <person name="Zhou Y."/>
            <person name="Sun X."/>
            <person name="Brodelius P.E."/>
            <person name="Rose J.K.C."/>
            <person name="Tang K."/>
        </authorList>
    </citation>
    <scope>NUCLEOTIDE SEQUENCE [LARGE SCALE GENOMIC DNA]</scope>
    <source>
        <strain evidence="2">cv. Huhao1</strain>
        <tissue evidence="1">Leaf</tissue>
    </source>
</reference>
<comment type="caution">
    <text evidence="1">The sequence shown here is derived from an EMBL/GenBank/DDBJ whole genome shotgun (WGS) entry which is preliminary data.</text>
</comment>
<dbReference type="EMBL" id="PKPP01007015">
    <property type="protein sequence ID" value="PWA54624.1"/>
    <property type="molecule type" value="Genomic_DNA"/>
</dbReference>
<dbReference type="Proteomes" id="UP000245207">
    <property type="component" value="Unassembled WGS sequence"/>
</dbReference>
<accession>A0A2U1M094</accession>